<evidence type="ECO:0000256" key="1">
    <source>
        <dbReference type="ARBA" id="ARBA00008791"/>
    </source>
</evidence>
<sequence>MPLRTILSCLSTEGQAHTVLSPAAALARRTDAHLIGLHTLEAMVIYPGIAVHVPETVQTTFTTAQRERAQVVRTLFDERLRGETFTSEWREIKTEAAASPDRMIEAARTSDLVVMARAGGDGDRDDQPYVQERMIRESGRPVLLIPPKLKDPEIGKSVVIGWSSTREAARAVHDVRPLLQEGAEVYIVTVTGSLDQSDSLATELARTLSRHGFKAEVVRRAQDGQSIAECLLQEAFERGADLIATGAFGHSRLFDFVIGAVTLELMRKAERPVLLST</sequence>
<name>A0A7S9LS76_9RHOB</name>
<dbReference type="AlphaFoldDB" id="A0A7S9LS76"/>
<proteinExistence type="inferred from homology"/>
<reference evidence="3 4" key="1">
    <citation type="submission" date="2020-11" db="EMBL/GenBank/DDBJ databases">
        <title>Description of Pontivivens ytuae sp. nov. isolated from deep sea sediment of Mariana Trench.</title>
        <authorList>
            <person name="Wang Z."/>
            <person name="Sun Q.-L."/>
            <person name="Xu X.-D."/>
            <person name="Tang Y.-Z."/>
            <person name="Zhang J."/>
        </authorList>
    </citation>
    <scope>NUCLEOTIDE SEQUENCE [LARGE SCALE GENOMIC DNA]</scope>
    <source>
        <strain evidence="3 4">MT2928</strain>
    </source>
</reference>
<comment type="similarity">
    <text evidence="1">Belongs to the universal stress protein A family.</text>
</comment>
<dbReference type="RefSeq" id="WP_196103333.1">
    <property type="nucleotide sequence ID" value="NZ_CP064942.1"/>
</dbReference>
<evidence type="ECO:0000313" key="4">
    <source>
        <dbReference type="Proteomes" id="UP000594800"/>
    </source>
</evidence>
<dbReference type="Gene3D" id="3.40.50.12370">
    <property type="match status" value="1"/>
</dbReference>
<dbReference type="Proteomes" id="UP000594800">
    <property type="component" value="Chromosome"/>
</dbReference>
<feature type="domain" description="UspA" evidence="2">
    <location>
        <begin position="4"/>
        <end position="145"/>
    </location>
</feature>
<dbReference type="PANTHER" id="PTHR46268">
    <property type="entry name" value="STRESS RESPONSE PROTEIN NHAX"/>
    <property type="match status" value="1"/>
</dbReference>
<dbReference type="EMBL" id="CP064942">
    <property type="protein sequence ID" value="QPH54124.1"/>
    <property type="molecule type" value="Genomic_DNA"/>
</dbReference>
<dbReference type="KEGG" id="poz:I0K15_20525"/>
<dbReference type="Pfam" id="PF00582">
    <property type="entry name" value="Usp"/>
    <property type="match status" value="2"/>
</dbReference>
<protein>
    <submittedName>
        <fullName evidence="3">Universal stress protein</fullName>
    </submittedName>
</protein>
<accession>A0A7S9LS76</accession>
<evidence type="ECO:0000259" key="2">
    <source>
        <dbReference type="Pfam" id="PF00582"/>
    </source>
</evidence>
<gene>
    <name evidence="3" type="ORF">I0K15_20525</name>
</gene>
<dbReference type="InterPro" id="IPR006016">
    <property type="entry name" value="UspA"/>
</dbReference>
<feature type="domain" description="UspA" evidence="2">
    <location>
        <begin position="192"/>
        <end position="275"/>
    </location>
</feature>
<dbReference type="CDD" id="cd00293">
    <property type="entry name" value="USP-like"/>
    <property type="match status" value="1"/>
</dbReference>
<dbReference type="SUPFAM" id="SSF52402">
    <property type="entry name" value="Adenine nucleotide alpha hydrolases-like"/>
    <property type="match status" value="2"/>
</dbReference>
<dbReference type="PANTHER" id="PTHR46268:SF15">
    <property type="entry name" value="UNIVERSAL STRESS PROTEIN HP_0031"/>
    <property type="match status" value="1"/>
</dbReference>
<evidence type="ECO:0000313" key="3">
    <source>
        <dbReference type="EMBL" id="QPH54124.1"/>
    </source>
</evidence>
<keyword evidence="4" id="KW-1185">Reference proteome</keyword>
<organism evidence="3 4">
    <name type="scientific">Pontivivens ytuae</name>
    <dbReference type="NCBI Taxonomy" id="2789856"/>
    <lineage>
        <taxon>Bacteria</taxon>
        <taxon>Pseudomonadati</taxon>
        <taxon>Pseudomonadota</taxon>
        <taxon>Alphaproteobacteria</taxon>
        <taxon>Rhodobacterales</taxon>
        <taxon>Paracoccaceae</taxon>
        <taxon>Pontivivens</taxon>
    </lineage>
</organism>